<keyword evidence="5" id="KW-1185">Reference proteome</keyword>
<dbReference type="SMART" id="SM00315">
    <property type="entry name" value="RGS"/>
    <property type="match status" value="1"/>
</dbReference>
<dbReference type="InterPro" id="IPR044926">
    <property type="entry name" value="RGS_subdomain_2"/>
</dbReference>
<evidence type="ECO:0000256" key="2">
    <source>
        <dbReference type="SAM" id="Phobius"/>
    </source>
</evidence>
<dbReference type="PROSITE" id="PS50132">
    <property type="entry name" value="RGS"/>
    <property type="match status" value="1"/>
</dbReference>
<name>A0AA88G4K1_NAELO</name>
<reference evidence="4 5" key="1">
    <citation type="journal article" date="2018" name="BMC Genomics">
        <title>The genome of Naegleria lovaniensis, the basis for a comparative approach to unravel pathogenicity factors of the human pathogenic amoeba N. fowleri.</title>
        <authorList>
            <person name="Liechti N."/>
            <person name="Schurch N."/>
            <person name="Bruggmann R."/>
            <person name="Wittwer M."/>
        </authorList>
    </citation>
    <scope>NUCLEOTIDE SEQUENCE [LARGE SCALE GENOMIC DNA]</scope>
    <source>
        <strain evidence="4 5">ATCC 30569</strain>
    </source>
</reference>
<feature type="region of interest" description="Disordered" evidence="1">
    <location>
        <begin position="360"/>
        <end position="383"/>
    </location>
</feature>
<proteinExistence type="predicted"/>
<dbReference type="InterPro" id="IPR016137">
    <property type="entry name" value="RGS"/>
</dbReference>
<keyword evidence="2" id="KW-0812">Transmembrane</keyword>
<feature type="domain" description="RGS" evidence="3">
    <location>
        <begin position="267"/>
        <end position="460"/>
    </location>
</feature>
<evidence type="ECO:0000313" key="4">
    <source>
        <dbReference type="EMBL" id="KAG2370671.1"/>
    </source>
</evidence>
<keyword evidence="2" id="KW-0472">Membrane</keyword>
<feature type="compositionally biased region" description="Polar residues" evidence="1">
    <location>
        <begin position="321"/>
        <end position="340"/>
    </location>
</feature>
<accession>A0AA88G4K1</accession>
<organism evidence="4 5">
    <name type="scientific">Naegleria lovaniensis</name>
    <name type="common">Amoeba</name>
    <dbReference type="NCBI Taxonomy" id="51637"/>
    <lineage>
        <taxon>Eukaryota</taxon>
        <taxon>Discoba</taxon>
        <taxon>Heterolobosea</taxon>
        <taxon>Tetramitia</taxon>
        <taxon>Eutetramitia</taxon>
        <taxon>Vahlkampfiidae</taxon>
        <taxon>Naegleria</taxon>
    </lineage>
</organism>
<dbReference type="SUPFAM" id="SSF48097">
    <property type="entry name" value="Regulator of G-protein signaling, RGS"/>
    <property type="match status" value="1"/>
</dbReference>
<dbReference type="Gene3D" id="1.10.167.10">
    <property type="entry name" value="Regulator of G-protein Signalling 4, domain 2"/>
    <property type="match status" value="1"/>
</dbReference>
<feature type="transmembrane region" description="Helical" evidence="2">
    <location>
        <begin position="228"/>
        <end position="250"/>
    </location>
</feature>
<keyword evidence="2" id="KW-1133">Transmembrane helix</keyword>
<dbReference type="GeneID" id="68107140"/>
<evidence type="ECO:0000256" key="1">
    <source>
        <dbReference type="SAM" id="MobiDB-lite"/>
    </source>
</evidence>
<dbReference type="InterPro" id="IPR036305">
    <property type="entry name" value="RGS_sf"/>
</dbReference>
<evidence type="ECO:0000259" key="3">
    <source>
        <dbReference type="PROSITE" id="PS50132"/>
    </source>
</evidence>
<gene>
    <name evidence="4" type="ORF">C9374_014687</name>
</gene>
<feature type="transmembrane region" description="Helical" evidence="2">
    <location>
        <begin position="62"/>
        <end position="83"/>
    </location>
</feature>
<dbReference type="AlphaFoldDB" id="A0AA88G4K1"/>
<sequence length="494" mass="56209">MQTTLTLSVRCKVPKYNNSTTSPQQLQSIRRHKKPSVMTFSRHRVSIQTCCGVLELTWMKALAVLGMVMCAFTFFVLLALLIFGQNSSAHQDIAILVARSEIMLYQAWIDAYTLVAAYSHNASYMSYYNNYKYTVKNLTNYLFDTIPRDIYNVSYAEDVTRDLEISNEIAATLIANGNFTQAVQMLTSDRFLRERSAYGTLLDSLLHYILTTQQKAIESSEIAMLTSLIYLSVAIAITVPAIAFILGFAINRDGIYQQRLQRARAIELQDTMNNPKLKALFKKHCIKELNQENFDFLEQVDVYKKLCEHLFELVHSDDEVSTNSGDTSLHSVASQPHVTNQDNQITLQIPTLNSTLAGTSSNSLSTLDTSKKRQRSMSSATELGNEIEQVEARKYSLVKDIYNTFLDVNGMKSLNITKSSAEVVKNALQQYEDKTIHSLSDSLFDSLERDISITLLDSHFRFKQSMDFLKEMKIKKIHDLKTNNNDNKNHHEKK</sequence>
<dbReference type="RefSeq" id="XP_044541535.1">
    <property type="nucleotide sequence ID" value="XM_044690701.1"/>
</dbReference>
<protein>
    <recommendedName>
        <fullName evidence="3">RGS domain-containing protein</fullName>
    </recommendedName>
</protein>
<comment type="caution">
    <text evidence="4">The sequence shown here is derived from an EMBL/GenBank/DDBJ whole genome shotgun (WGS) entry which is preliminary data.</text>
</comment>
<feature type="region of interest" description="Disordered" evidence="1">
    <location>
        <begin position="319"/>
        <end position="340"/>
    </location>
</feature>
<dbReference type="Proteomes" id="UP000816034">
    <property type="component" value="Unassembled WGS sequence"/>
</dbReference>
<dbReference type="EMBL" id="PYSW02000090">
    <property type="protein sequence ID" value="KAG2370671.1"/>
    <property type="molecule type" value="Genomic_DNA"/>
</dbReference>
<evidence type="ECO:0000313" key="5">
    <source>
        <dbReference type="Proteomes" id="UP000816034"/>
    </source>
</evidence>